<gene>
    <name evidence="10" type="ORF">NKR23_g4074</name>
</gene>
<feature type="transmembrane region" description="Helical" evidence="8">
    <location>
        <begin position="39"/>
        <end position="62"/>
    </location>
</feature>
<feature type="transmembrane region" description="Helical" evidence="8">
    <location>
        <begin position="469"/>
        <end position="487"/>
    </location>
</feature>
<evidence type="ECO:0000313" key="11">
    <source>
        <dbReference type="Proteomes" id="UP001174694"/>
    </source>
</evidence>
<dbReference type="AlphaFoldDB" id="A0AA38RJE7"/>
<dbReference type="Gene3D" id="1.20.1250.20">
    <property type="entry name" value="MFS general substrate transporter like domains"/>
    <property type="match status" value="1"/>
</dbReference>
<dbReference type="PANTHER" id="PTHR48022:SF2">
    <property type="entry name" value="PLASTIDIC GLUCOSE TRANSPORTER 4"/>
    <property type="match status" value="1"/>
</dbReference>
<name>A0AA38RJE7_9PEZI</name>
<keyword evidence="3" id="KW-0813">Transport</keyword>
<dbReference type="InterPro" id="IPR003663">
    <property type="entry name" value="Sugar/inositol_transpt"/>
</dbReference>
<reference evidence="10" key="1">
    <citation type="submission" date="2022-07" db="EMBL/GenBank/DDBJ databases">
        <title>Fungi with potential for degradation of polypropylene.</title>
        <authorList>
            <person name="Gostincar C."/>
        </authorList>
    </citation>
    <scope>NUCLEOTIDE SEQUENCE</scope>
    <source>
        <strain evidence="10">EXF-13308</strain>
    </source>
</reference>
<feature type="transmembrane region" description="Helical" evidence="8">
    <location>
        <begin position="211"/>
        <end position="234"/>
    </location>
</feature>
<feature type="transmembrane region" description="Helical" evidence="8">
    <location>
        <begin position="337"/>
        <end position="358"/>
    </location>
</feature>
<feature type="transmembrane region" description="Helical" evidence="8">
    <location>
        <begin position="122"/>
        <end position="139"/>
    </location>
</feature>
<feature type="transmembrane region" description="Helical" evidence="8">
    <location>
        <begin position="96"/>
        <end position="115"/>
    </location>
</feature>
<keyword evidence="5 8" id="KW-1133">Transmembrane helix</keyword>
<feature type="domain" description="Major facilitator superfamily (MFS) profile" evidence="9">
    <location>
        <begin position="39"/>
        <end position="491"/>
    </location>
</feature>
<dbReference type="PRINTS" id="PR00171">
    <property type="entry name" value="SUGRTRNSPORT"/>
</dbReference>
<evidence type="ECO:0000256" key="8">
    <source>
        <dbReference type="SAM" id="Phobius"/>
    </source>
</evidence>
<evidence type="ECO:0000256" key="3">
    <source>
        <dbReference type="ARBA" id="ARBA00022448"/>
    </source>
</evidence>
<evidence type="ECO:0000256" key="2">
    <source>
        <dbReference type="ARBA" id="ARBA00010992"/>
    </source>
</evidence>
<sequence length="521" mass="56153">MDNSAPKPVSQHVEKSPTKIDSNHAGLHHQRTTLHMIMFAFWIGFFGWLANFDAAFGGIVLLMDSYKKSFGSCTVDRGADGGSVQTCSLTALQQSLIQVTLLFMAVGGLASGLVGQYLGRRGTVQIGCVLIAAGAGGMVGSTGSFLNYMVCKCIGGLGIGMLYTAAPIWGSESVAPQKRGLLMSLYNVGLASGNVIAAAVCVGSSKLNTNWAWQTPIICQIPVAIILGSGSCMFRESPRWLLSKGRVDKARLSFAKFYQLDPRSPEVDWQVSDVLQHIETERAMNSEASFSELFRGVDFRRTHLAVIALLGNALTGIQFVIPYTALFLSQMGFTNPYTLNVAISSCVLAGTIPGPFLCEYVGRRLSLLGGYAVMGTSMLILAVVASALGQSRPDAQNVLVAFLCIWAFTFGATSGPISFVSSAEMHSLRLRTIGQAYAIAIYEVFSFGAAFWTPYMLNEDYGNMGTNVGYFYAGITAAIFVLTLFFIPETGRLSLEQIDEYFFSGGSAWNTSLRKNRRIAA</sequence>
<proteinExistence type="inferred from homology"/>
<accession>A0AA38RJE7</accession>
<feature type="transmembrane region" description="Helical" evidence="8">
    <location>
        <begin position="435"/>
        <end position="457"/>
    </location>
</feature>
<keyword evidence="4 8" id="KW-0812">Transmembrane</keyword>
<dbReference type="InterPro" id="IPR005828">
    <property type="entry name" value="MFS_sugar_transport-like"/>
</dbReference>
<evidence type="ECO:0000256" key="5">
    <source>
        <dbReference type="ARBA" id="ARBA00022989"/>
    </source>
</evidence>
<dbReference type="Pfam" id="PF00083">
    <property type="entry name" value="Sugar_tr"/>
    <property type="match status" value="1"/>
</dbReference>
<comment type="caution">
    <text evidence="10">The sequence shown here is derived from an EMBL/GenBank/DDBJ whole genome shotgun (WGS) entry which is preliminary data.</text>
</comment>
<keyword evidence="11" id="KW-1185">Reference proteome</keyword>
<evidence type="ECO:0000256" key="4">
    <source>
        <dbReference type="ARBA" id="ARBA00022692"/>
    </source>
</evidence>
<evidence type="ECO:0000259" key="9">
    <source>
        <dbReference type="PROSITE" id="PS50850"/>
    </source>
</evidence>
<organism evidence="10 11">
    <name type="scientific">Pleurostoma richardsiae</name>
    <dbReference type="NCBI Taxonomy" id="41990"/>
    <lineage>
        <taxon>Eukaryota</taxon>
        <taxon>Fungi</taxon>
        <taxon>Dikarya</taxon>
        <taxon>Ascomycota</taxon>
        <taxon>Pezizomycotina</taxon>
        <taxon>Sordariomycetes</taxon>
        <taxon>Sordariomycetidae</taxon>
        <taxon>Calosphaeriales</taxon>
        <taxon>Pleurostomataceae</taxon>
        <taxon>Pleurostoma</taxon>
    </lineage>
</organism>
<dbReference type="InterPro" id="IPR050360">
    <property type="entry name" value="MFS_Sugar_Transporters"/>
</dbReference>
<feature type="transmembrane region" description="Helical" evidence="8">
    <location>
        <begin position="400"/>
        <end position="423"/>
    </location>
</feature>
<comment type="subcellular location">
    <subcellularLocation>
        <location evidence="1">Membrane</location>
        <topology evidence="1">Multi-pass membrane protein</topology>
    </subcellularLocation>
</comment>
<protein>
    <submittedName>
        <fullName evidence="10">Major facilitator superfamily domain, general substrate transporter</fullName>
    </submittedName>
</protein>
<dbReference type="Proteomes" id="UP001174694">
    <property type="component" value="Unassembled WGS sequence"/>
</dbReference>
<feature type="transmembrane region" description="Helical" evidence="8">
    <location>
        <begin position="365"/>
        <end position="388"/>
    </location>
</feature>
<feature type="compositionally biased region" description="Basic and acidic residues" evidence="7">
    <location>
        <begin position="12"/>
        <end position="22"/>
    </location>
</feature>
<dbReference type="EMBL" id="JANBVO010000009">
    <property type="protein sequence ID" value="KAJ9149787.1"/>
    <property type="molecule type" value="Genomic_DNA"/>
</dbReference>
<keyword evidence="6 8" id="KW-0472">Membrane</keyword>
<evidence type="ECO:0000256" key="6">
    <source>
        <dbReference type="ARBA" id="ARBA00023136"/>
    </source>
</evidence>
<comment type="similarity">
    <text evidence="2">Belongs to the major facilitator superfamily. Sugar transporter (TC 2.A.1.1) family.</text>
</comment>
<dbReference type="PANTHER" id="PTHR48022">
    <property type="entry name" value="PLASTIDIC GLUCOSE TRANSPORTER 4"/>
    <property type="match status" value="1"/>
</dbReference>
<evidence type="ECO:0000256" key="7">
    <source>
        <dbReference type="SAM" id="MobiDB-lite"/>
    </source>
</evidence>
<feature type="region of interest" description="Disordered" evidence="7">
    <location>
        <begin position="1"/>
        <end position="24"/>
    </location>
</feature>
<dbReference type="SUPFAM" id="SSF103473">
    <property type="entry name" value="MFS general substrate transporter"/>
    <property type="match status" value="1"/>
</dbReference>
<feature type="transmembrane region" description="Helical" evidence="8">
    <location>
        <begin position="181"/>
        <end position="205"/>
    </location>
</feature>
<evidence type="ECO:0000313" key="10">
    <source>
        <dbReference type="EMBL" id="KAJ9149787.1"/>
    </source>
</evidence>
<dbReference type="GO" id="GO:0016020">
    <property type="term" value="C:membrane"/>
    <property type="evidence" value="ECO:0007669"/>
    <property type="project" value="UniProtKB-SubCell"/>
</dbReference>
<dbReference type="GO" id="GO:0005351">
    <property type="term" value="F:carbohydrate:proton symporter activity"/>
    <property type="evidence" value="ECO:0007669"/>
    <property type="project" value="TreeGrafter"/>
</dbReference>
<dbReference type="InterPro" id="IPR036259">
    <property type="entry name" value="MFS_trans_sf"/>
</dbReference>
<dbReference type="PROSITE" id="PS50850">
    <property type="entry name" value="MFS"/>
    <property type="match status" value="1"/>
</dbReference>
<dbReference type="InterPro" id="IPR020846">
    <property type="entry name" value="MFS_dom"/>
</dbReference>
<feature type="transmembrane region" description="Helical" evidence="8">
    <location>
        <begin position="145"/>
        <end position="169"/>
    </location>
</feature>
<evidence type="ECO:0000256" key="1">
    <source>
        <dbReference type="ARBA" id="ARBA00004141"/>
    </source>
</evidence>
<feature type="transmembrane region" description="Helical" evidence="8">
    <location>
        <begin position="304"/>
        <end position="325"/>
    </location>
</feature>